<sequence length="60" mass="6670">MTEIDNLKASAAIWINAASIEIDEFMLGVGEAEEVSNLDFKLLGQVQGHIERAREILKIK</sequence>
<evidence type="ECO:0000313" key="2">
    <source>
        <dbReference type="EMBL" id="QJA93560.1"/>
    </source>
</evidence>
<proteinExistence type="predicted"/>
<name>A0A6M3JK31_9ZZZZ</name>
<accession>A0A6M3JK31</accession>
<evidence type="ECO:0000313" key="1">
    <source>
        <dbReference type="EMBL" id="QJA70454.1"/>
    </source>
</evidence>
<organism evidence="1">
    <name type="scientific">viral metagenome</name>
    <dbReference type="NCBI Taxonomy" id="1070528"/>
    <lineage>
        <taxon>unclassified sequences</taxon>
        <taxon>metagenomes</taxon>
        <taxon>organismal metagenomes</taxon>
    </lineage>
</organism>
<protein>
    <submittedName>
        <fullName evidence="1">Uncharacterized protein</fullName>
    </submittedName>
</protein>
<dbReference type="AlphaFoldDB" id="A0A6M3JK31"/>
<reference evidence="1" key="1">
    <citation type="submission" date="2020-03" db="EMBL/GenBank/DDBJ databases">
        <title>The deep terrestrial virosphere.</title>
        <authorList>
            <person name="Holmfeldt K."/>
            <person name="Nilsson E."/>
            <person name="Simone D."/>
            <person name="Lopez-Fernandez M."/>
            <person name="Wu X."/>
            <person name="de Brujin I."/>
            <person name="Lundin D."/>
            <person name="Andersson A."/>
            <person name="Bertilsson S."/>
            <person name="Dopson M."/>
        </authorList>
    </citation>
    <scope>NUCLEOTIDE SEQUENCE</scope>
    <source>
        <strain evidence="1">MM415A03722</strain>
        <strain evidence="2">MM415B04184</strain>
    </source>
</reference>
<gene>
    <name evidence="1" type="ORF">MM415A03722_0003</name>
    <name evidence="2" type="ORF">MM415B04184_0003</name>
</gene>
<dbReference type="EMBL" id="MT143159">
    <property type="protein sequence ID" value="QJA93560.1"/>
    <property type="molecule type" value="Genomic_DNA"/>
</dbReference>
<dbReference type="EMBL" id="MT141794">
    <property type="protein sequence ID" value="QJA70454.1"/>
    <property type="molecule type" value="Genomic_DNA"/>
</dbReference>